<comment type="subcellular location">
    <subcellularLocation>
        <location evidence="1">Golgi apparatus membrane</location>
        <topology evidence="1">Single-pass type II membrane protein</topology>
    </subcellularLocation>
</comment>
<dbReference type="GO" id="GO:0005768">
    <property type="term" value="C:endosome"/>
    <property type="evidence" value="ECO:0007669"/>
    <property type="project" value="TreeGrafter"/>
</dbReference>
<keyword evidence="9" id="KW-1185">Reference proteome</keyword>
<protein>
    <submittedName>
        <fullName evidence="8">Galactosyl transferase</fullName>
    </submittedName>
</protein>
<dbReference type="Proteomes" id="UP000245207">
    <property type="component" value="Unassembled WGS sequence"/>
</dbReference>
<dbReference type="Gene3D" id="3.90.550.10">
    <property type="entry name" value="Spore Coat Polysaccharide Biosynthesis Protein SpsA, Chain A"/>
    <property type="match status" value="1"/>
</dbReference>
<evidence type="ECO:0000256" key="1">
    <source>
        <dbReference type="ARBA" id="ARBA00004323"/>
    </source>
</evidence>
<dbReference type="InterPro" id="IPR008630">
    <property type="entry name" value="Glyco_trans_34"/>
</dbReference>
<keyword evidence="4 8" id="KW-0808">Transferase</keyword>
<comment type="similarity">
    <text evidence="2">Belongs to the glycosyltransferase 34 family.</text>
</comment>
<dbReference type="Pfam" id="PF05637">
    <property type="entry name" value="Glyco_transf_34"/>
    <property type="match status" value="1"/>
</dbReference>
<comment type="caution">
    <text evidence="8">The sequence shown here is derived from an EMBL/GenBank/DDBJ whole genome shotgun (WGS) entry which is preliminary data.</text>
</comment>
<evidence type="ECO:0000256" key="2">
    <source>
        <dbReference type="ARBA" id="ARBA00005664"/>
    </source>
</evidence>
<keyword evidence="6" id="KW-0333">Golgi apparatus</keyword>
<keyword evidence="3" id="KW-0328">Glycosyltransferase</keyword>
<dbReference type="GO" id="GO:0005802">
    <property type="term" value="C:trans-Golgi network"/>
    <property type="evidence" value="ECO:0007669"/>
    <property type="project" value="TreeGrafter"/>
</dbReference>
<name>A0A2U1NQ74_ARTAN</name>
<keyword evidence="5" id="KW-0735">Signal-anchor</keyword>
<evidence type="ECO:0000256" key="6">
    <source>
        <dbReference type="ARBA" id="ARBA00023034"/>
    </source>
</evidence>
<keyword evidence="7" id="KW-0472">Membrane</keyword>
<reference evidence="8 9" key="1">
    <citation type="journal article" date="2018" name="Mol. Plant">
        <title>The genome of Artemisia annua provides insight into the evolution of Asteraceae family and artemisinin biosynthesis.</title>
        <authorList>
            <person name="Shen Q."/>
            <person name="Zhang L."/>
            <person name="Liao Z."/>
            <person name="Wang S."/>
            <person name="Yan T."/>
            <person name="Shi P."/>
            <person name="Liu M."/>
            <person name="Fu X."/>
            <person name="Pan Q."/>
            <person name="Wang Y."/>
            <person name="Lv Z."/>
            <person name="Lu X."/>
            <person name="Zhang F."/>
            <person name="Jiang W."/>
            <person name="Ma Y."/>
            <person name="Chen M."/>
            <person name="Hao X."/>
            <person name="Li L."/>
            <person name="Tang Y."/>
            <person name="Lv G."/>
            <person name="Zhou Y."/>
            <person name="Sun X."/>
            <person name="Brodelius P.E."/>
            <person name="Rose J.K.C."/>
            <person name="Tang K."/>
        </authorList>
    </citation>
    <scope>NUCLEOTIDE SEQUENCE [LARGE SCALE GENOMIC DNA]</scope>
    <source>
        <strain evidence="9">cv. Huhao1</strain>
        <tissue evidence="8">Leaf</tissue>
    </source>
</reference>
<evidence type="ECO:0000256" key="3">
    <source>
        <dbReference type="ARBA" id="ARBA00022676"/>
    </source>
</evidence>
<dbReference type="PANTHER" id="PTHR31311:SF3">
    <property type="entry name" value="GLYCOSYLTRANSFERASE 7-RELATED"/>
    <property type="match status" value="1"/>
</dbReference>
<organism evidence="8 9">
    <name type="scientific">Artemisia annua</name>
    <name type="common">Sweet wormwood</name>
    <dbReference type="NCBI Taxonomy" id="35608"/>
    <lineage>
        <taxon>Eukaryota</taxon>
        <taxon>Viridiplantae</taxon>
        <taxon>Streptophyta</taxon>
        <taxon>Embryophyta</taxon>
        <taxon>Tracheophyta</taxon>
        <taxon>Spermatophyta</taxon>
        <taxon>Magnoliopsida</taxon>
        <taxon>eudicotyledons</taxon>
        <taxon>Gunneridae</taxon>
        <taxon>Pentapetalae</taxon>
        <taxon>asterids</taxon>
        <taxon>campanulids</taxon>
        <taxon>Asterales</taxon>
        <taxon>Asteraceae</taxon>
        <taxon>Asteroideae</taxon>
        <taxon>Anthemideae</taxon>
        <taxon>Artemisiinae</taxon>
        <taxon>Artemisia</taxon>
    </lineage>
</organism>
<evidence type="ECO:0000313" key="9">
    <source>
        <dbReference type="Proteomes" id="UP000245207"/>
    </source>
</evidence>
<dbReference type="OrthoDB" id="407658at2759"/>
<dbReference type="AlphaFoldDB" id="A0A2U1NQ74"/>
<evidence type="ECO:0000256" key="4">
    <source>
        <dbReference type="ARBA" id="ARBA00022679"/>
    </source>
</evidence>
<dbReference type="PANTHER" id="PTHR31311">
    <property type="entry name" value="XYLOGLUCAN 6-XYLOSYLTRANSFERASE 5-RELATED-RELATED"/>
    <property type="match status" value="1"/>
</dbReference>
<dbReference type="GO" id="GO:0000139">
    <property type="term" value="C:Golgi membrane"/>
    <property type="evidence" value="ECO:0007669"/>
    <property type="project" value="UniProtKB-SubCell"/>
</dbReference>
<dbReference type="EMBL" id="PKPP01002375">
    <property type="protein sequence ID" value="PWA75655.1"/>
    <property type="molecule type" value="Genomic_DNA"/>
</dbReference>
<evidence type="ECO:0000313" key="8">
    <source>
        <dbReference type="EMBL" id="PWA75655.1"/>
    </source>
</evidence>
<evidence type="ECO:0000256" key="7">
    <source>
        <dbReference type="SAM" id="Phobius"/>
    </source>
</evidence>
<gene>
    <name evidence="8" type="ORF">CTI12_AA239620</name>
</gene>
<dbReference type="GO" id="GO:0008378">
    <property type="term" value="F:galactosyltransferase activity"/>
    <property type="evidence" value="ECO:0007669"/>
    <property type="project" value="TreeGrafter"/>
</dbReference>
<sequence>MMISAHGNREKRTIRTFDRRPVFLAGVVTVLVCLCTYYFLSPSDLIPIFPRLQPKFSPCHCDQPYPAYDLQFDPPNSTFYDDPSFGYTINTKMENWDQKRQTWLNLHPTFKSKSQENLFIVTGSRPTPCKSPTGDHYLLRTYRNKVDYCRIHGYDIFYNNVLLDPFMPSWWSKIPVVRAAMVAHPEAEWIWWLDEDTVITDIEYKIPFHRYKDYNFVVHGWPKEVYKKKRWLGLNAGSFLIRNCQWSFDMLDMWADMGPQSPNVEKWAKIILEEFKNPVCDQTALAYLIWKTQNESFGRKILIETGYYLEGYWVGIVESLKNITERYLEIEKRAVMLRRWHDEKVSEVYGVLREPFLKDAGNEAGSWRRPFVTHFAGFQPCSGNHNPLFTIEGCNNRMNEALNFADNQVLRNYGVFRHDLDNSAVVTPLPFDYPA</sequence>
<evidence type="ECO:0000256" key="5">
    <source>
        <dbReference type="ARBA" id="ARBA00022968"/>
    </source>
</evidence>
<dbReference type="InterPro" id="IPR029044">
    <property type="entry name" value="Nucleotide-diphossugar_trans"/>
</dbReference>
<keyword evidence="7" id="KW-0812">Transmembrane</keyword>
<dbReference type="STRING" id="35608.A0A2U1NQ74"/>
<proteinExistence type="inferred from homology"/>
<feature type="transmembrane region" description="Helical" evidence="7">
    <location>
        <begin position="21"/>
        <end position="40"/>
    </location>
</feature>
<accession>A0A2U1NQ74</accession>
<keyword evidence="7" id="KW-1133">Transmembrane helix</keyword>